<dbReference type="PROSITE" id="PS51819">
    <property type="entry name" value="VOC"/>
    <property type="match status" value="1"/>
</dbReference>
<evidence type="ECO:0000259" key="1">
    <source>
        <dbReference type="PROSITE" id="PS51819"/>
    </source>
</evidence>
<dbReference type="PANTHER" id="PTHR21366">
    <property type="entry name" value="GLYOXALASE FAMILY PROTEIN"/>
    <property type="match status" value="1"/>
</dbReference>
<dbReference type="InterPro" id="IPR037523">
    <property type="entry name" value="VOC_core"/>
</dbReference>
<sequence length="147" mass="15905">MKPISHILETGLYADDLDAAERFYGDVLGLEKVTRAGNRHVFFRCGEGMLLIFNPAESVKPPGNPAMPVPVHGAKGEGHMCFAATAEEIAAMKTRLEASNIAIEADFHWPGGGRSIYVRDPAGNSIEFAEPRIWGFGTETDTGIETT</sequence>
<dbReference type="RefSeq" id="WP_267992680.1">
    <property type="nucleotide sequence ID" value="NZ_JAPJZI010000001.1"/>
</dbReference>
<accession>A0A9X3ZJJ6</accession>
<dbReference type="Proteomes" id="UP001151234">
    <property type="component" value="Unassembled WGS sequence"/>
</dbReference>
<dbReference type="InterPro" id="IPR029068">
    <property type="entry name" value="Glyas_Bleomycin-R_OHBP_Dase"/>
</dbReference>
<organism evidence="2 3">
    <name type="scientific">Hoeflea prorocentri</name>
    <dbReference type="NCBI Taxonomy" id="1922333"/>
    <lineage>
        <taxon>Bacteria</taxon>
        <taxon>Pseudomonadati</taxon>
        <taxon>Pseudomonadota</taxon>
        <taxon>Alphaproteobacteria</taxon>
        <taxon>Hyphomicrobiales</taxon>
        <taxon>Rhizobiaceae</taxon>
        <taxon>Hoeflea</taxon>
    </lineage>
</organism>
<gene>
    <name evidence="2" type="ORF">OQ273_19945</name>
</gene>
<dbReference type="Gene3D" id="3.10.180.10">
    <property type="entry name" value="2,3-Dihydroxybiphenyl 1,2-Dioxygenase, domain 1"/>
    <property type="match status" value="1"/>
</dbReference>
<evidence type="ECO:0000313" key="3">
    <source>
        <dbReference type="Proteomes" id="UP001151234"/>
    </source>
</evidence>
<dbReference type="PANTHER" id="PTHR21366:SF22">
    <property type="entry name" value="VOC DOMAIN-CONTAINING PROTEIN"/>
    <property type="match status" value="1"/>
</dbReference>
<protein>
    <submittedName>
        <fullName evidence="2">VOC family protein</fullName>
    </submittedName>
</protein>
<dbReference type="Pfam" id="PF00903">
    <property type="entry name" value="Glyoxalase"/>
    <property type="match status" value="1"/>
</dbReference>
<dbReference type="AlphaFoldDB" id="A0A9X3ZJJ6"/>
<name>A0A9X3ZJJ6_9HYPH</name>
<dbReference type="EMBL" id="JAPJZI010000001">
    <property type="protein sequence ID" value="MDA5400856.1"/>
    <property type="molecule type" value="Genomic_DNA"/>
</dbReference>
<reference evidence="2" key="1">
    <citation type="submission" date="2022-11" db="EMBL/GenBank/DDBJ databases">
        <title>Draft genome sequence of Hoeflea poritis E7-10 and Hoeflea prorocentri PM5-8, separated from scleractinian coral Porites lutea and marine dinoflagellate.</title>
        <authorList>
            <person name="Zhang G."/>
            <person name="Wei Q."/>
            <person name="Cai L."/>
        </authorList>
    </citation>
    <scope>NUCLEOTIDE SEQUENCE</scope>
    <source>
        <strain evidence="2">PM5-8</strain>
    </source>
</reference>
<dbReference type="InterPro" id="IPR004360">
    <property type="entry name" value="Glyas_Fos-R_dOase_dom"/>
</dbReference>
<evidence type="ECO:0000313" key="2">
    <source>
        <dbReference type="EMBL" id="MDA5400856.1"/>
    </source>
</evidence>
<proteinExistence type="predicted"/>
<comment type="caution">
    <text evidence="2">The sequence shown here is derived from an EMBL/GenBank/DDBJ whole genome shotgun (WGS) entry which is preliminary data.</text>
</comment>
<dbReference type="SUPFAM" id="SSF54593">
    <property type="entry name" value="Glyoxalase/Bleomycin resistance protein/Dihydroxybiphenyl dioxygenase"/>
    <property type="match status" value="1"/>
</dbReference>
<dbReference type="InterPro" id="IPR050383">
    <property type="entry name" value="GlyoxalaseI/FosfomycinResist"/>
</dbReference>
<feature type="domain" description="VOC" evidence="1">
    <location>
        <begin position="3"/>
        <end position="131"/>
    </location>
</feature>
<keyword evidence="3" id="KW-1185">Reference proteome</keyword>